<keyword evidence="1" id="KW-0472">Membrane</keyword>
<accession>A0A3M0I9F8</accession>
<dbReference type="Proteomes" id="UP000270471">
    <property type="component" value="Unassembled WGS sequence"/>
</dbReference>
<feature type="transmembrane region" description="Helical" evidence="1">
    <location>
        <begin position="6"/>
        <end position="28"/>
    </location>
</feature>
<keyword evidence="1" id="KW-1133">Transmembrane helix</keyword>
<organism evidence="2 3">
    <name type="scientific">Streptomyces shenzhenensis</name>
    <dbReference type="NCBI Taxonomy" id="943815"/>
    <lineage>
        <taxon>Bacteria</taxon>
        <taxon>Bacillati</taxon>
        <taxon>Actinomycetota</taxon>
        <taxon>Actinomycetes</taxon>
        <taxon>Kitasatosporales</taxon>
        <taxon>Streptomycetaceae</taxon>
        <taxon>Streptomyces</taxon>
    </lineage>
</organism>
<protein>
    <submittedName>
        <fullName evidence="2">Uncharacterized protein</fullName>
    </submittedName>
</protein>
<feature type="transmembrane region" description="Helical" evidence="1">
    <location>
        <begin position="40"/>
        <end position="57"/>
    </location>
</feature>
<feature type="transmembrane region" description="Helical" evidence="1">
    <location>
        <begin position="63"/>
        <end position="80"/>
    </location>
</feature>
<keyword evidence="1" id="KW-0812">Transmembrane</keyword>
<proteinExistence type="predicted"/>
<evidence type="ECO:0000313" key="2">
    <source>
        <dbReference type="EMBL" id="RMB82839.1"/>
    </source>
</evidence>
<dbReference type="AlphaFoldDB" id="A0A3M0I9F8"/>
<reference evidence="2 3" key="1">
    <citation type="submission" date="2017-11" db="EMBL/GenBank/DDBJ databases">
        <title>Draft genome of actinobacteria isolated from guarana (Paullinia cupana (Mart.) Ducke.</title>
        <authorList>
            <person name="Siqueira K.A."/>
            <person name="Liotti R.G."/>
            <person name="Mendes T.A.O."/>
            <person name="Soares M.A."/>
        </authorList>
    </citation>
    <scope>NUCLEOTIDE SEQUENCE [LARGE SCALE GENOMIC DNA]</scope>
    <source>
        <strain evidence="2 3">193</strain>
    </source>
</reference>
<sequence length="98" mass="10810">MEIPPMPAAVAAFGVAFFCFTLWCSVTVARMRDLPPWRRFLPLALFLIAAGASLLRAIDIPEVANAIAFPLNLAVVLLSLREIRSHRRHTGTADRPRG</sequence>
<comment type="caution">
    <text evidence="2">The sequence shown here is derived from an EMBL/GenBank/DDBJ whole genome shotgun (WGS) entry which is preliminary data.</text>
</comment>
<evidence type="ECO:0000313" key="3">
    <source>
        <dbReference type="Proteomes" id="UP000270471"/>
    </source>
</evidence>
<evidence type="ECO:0000256" key="1">
    <source>
        <dbReference type="SAM" id="Phobius"/>
    </source>
</evidence>
<gene>
    <name evidence="2" type="ORF">CTZ28_27765</name>
</gene>
<dbReference type="EMBL" id="PENI01000020">
    <property type="protein sequence ID" value="RMB82839.1"/>
    <property type="molecule type" value="Genomic_DNA"/>
</dbReference>
<name>A0A3M0I9F8_9ACTN</name>
<keyword evidence="3" id="KW-1185">Reference proteome</keyword>
<dbReference type="OrthoDB" id="4252265at2"/>